<organism evidence="2 3">
    <name type="scientific">Paractinoplanes abujensis</name>
    <dbReference type="NCBI Taxonomy" id="882441"/>
    <lineage>
        <taxon>Bacteria</taxon>
        <taxon>Bacillati</taxon>
        <taxon>Actinomycetota</taxon>
        <taxon>Actinomycetes</taxon>
        <taxon>Micromonosporales</taxon>
        <taxon>Micromonosporaceae</taxon>
        <taxon>Paractinoplanes</taxon>
    </lineage>
</organism>
<evidence type="ECO:0000313" key="3">
    <source>
        <dbReference type="Proteomes" id="UP000542742"/>
    </source>
</evidence>
<feature type="transmembrane region" description="Helical" evidence="1">
    <location>
        <begin position="57"/>
        <end position="75"/>
    </location>
</feature>
<accession>A0A7W7CNL8</accession>
<evidence type="ECO:0000256" key="1">
    <source>
        <dbReference type="SAM" id="Phobius"/>
    </source>
</evidence>
<dbReference type="Proteomes" id="UP000542742">
    <property type="component" value="Unassembled WGS sequence"/>
</dbReference>
<name>A0A7W7CNL8_9ACTN</name>
<comment type="caution">
    <text evidence="2">The sequence shown here is derived from an EMBL/GenBank/DDBJ whole genome shotgun (WGS) entry which is preliminary data.</text>
</comment>
<dbReference type="EMBL" id="JACHMF010000001">
    <property type="protein sequence ID" value="MBB4691609.1"/>
    <property type="molecule type" value="Genomic_DNA"/>
</dbReference>
<feature type="transmembrane region" description="Helical" evidence="1">
    <location>
        <begin position="81"/>
        <end position="102"/>
    </location>
</feature>
<reference evidence="2 3" key="1">
    <citation type="submission" date="2020-08" db="EMBL/GenBank/DDBJ databases">
        <title>Sequencing the genomes of 1000 actinobacteria strains.</title>
        <authorList>
            <person name="Klenk H.-P."/>
        </authorList>
    </citation>
    <scope>NUCLEOTIDE SEQUENCE [LARGE SCALE GENOMIC DNA]</scope>
    <source>
        <strain evidence="2 3">DSM 45518</strain>
    </source>
</reference>
<proteinExistence type="predicted"/>
<keyword evidence="1" id="KW-1133">Transmembrane helix</keyword>
<dbReference type="InterPro" id="IPR013901">
    <property type="entry name" value="Anthrone_oxy"/>
</dbReference>
<keyword evidence="1" id="KW-0812">Transmembrane</keyword>
<gene>
    <name evidence="2" type="ORF">BKA14_001757</name>
</gene>
<keyword evidence="3" id="KW-1185">Reference proteome</keyword>
<feature type="transmembrane region" description="Helical" evidence="1">
    <location>
        <begin position="6"/>
        <end position="26"/>
    </location>
</feature>
<evidence type="ECO:0000313" key="2">
    <source>
        <dbReference type="EMBL" id="MBB4691609.1"/>
    </source>
</evidence>
<dbReference type="Pfam" id="PF08592">
    <property type="entry name" value="Anthrone_oxy"/>
    <property type="match status" value="1"/>
</dbReference>
<protein>
    <submittedName>
        <fullName evidence="2">Putative membrane protein</fullName>
    </submittedName>
</protein>
<feature type="transmembrane region" description="Helical" evidence="1">
    <location>
        <begin position="139"/>
        <end position="157"/>
    </location>
</feature>
<dbReference type="AlphaFoldDB" id="A0A7W7CNL8"/>
<keyword evidence="1" id="KW-0472">Membrane</keyword>
<dbReference type="RefSeq" id="WP_184950406.1">
    <property type="nucleotide sequence ID" value="NZ_BOMC01000004.1"/>
</dbReference>
<sequence length="163" mass="17231">MFALRVTALIAATMTTGLMAGVFGLYQHTVMAGLARTDDRTFIGAFQALDRAIINPWFMTGFAGALLFTAAAAILSPGREILPWVLAALVLYIVVFGITVAVNVPLNDALKAAGSPDSIADLAGVRAAFDEARWTAWNLVRTIATTAAFGCLCWALVVRGRLG</sequence>